<dbReference type="FunFam" id="3.30.40.10:FF:000295">
    <property type="entry name" value="Zinc finger, FYVE domain-containing 26"/>
    <property type="match status" value="1"/>
</dbReference>
<keyword evidence="8" id="KW-1185">Reference proteome</keyword>
<dbReference type="Proteomes" id="UP000719412">
    <property type="component" value="Unassembled WGS sequence"/>
</dbReference>
<dbReference type="InterPro" id="IPR017455">
    <property type="entry name" value="Znf_FYVE-rel"/>
</dbReference>
<keyword evidence="3 5" id="KW-0863">Zinc-finger</keyword>
<comment type="caution">
    <text evidence="7">The sequence shown here is derived from an EMBL/GenBank/DDBJ whole genome shotgun (WGS) entry which is preliminary data.</text>
</comment>
<dbReference type="InterPro" id="IPR028730">
    <property type="entry name" value="ZFYVE26"/>
</dbReference>
<dbReference type="PANTHER" id="PTHR46591">
    <property type="entry name" value="ZINC FINGER FYVE DOMAIN-CONTAINING PROTEIN 26"/>
    <property type="match status" value="1"/>
</dbReference>
<keyword evidence="2" id="KW-0479">Metal-binding</keyword>
<dbReference type="GO" id="GO:0000724">
    <property type="term" value="P:double-strand break repair via homologous recombination"/>
    <property type="evidence" value="ECO:0007669"/>
    <property type="project" value="InterPro"/>
</dbReference>
<proteinExistence type="predicted"/>
<dbReference type="EMBL" id="JABDTM020018824">
    <property type="protein sequence ID" value="KAH0817793.1"/>
    <property type="molecule type" value="Genomic_DNA"/>
</dbReference>
<reference evidence="7" key="1">
    <citation type="journal article" date="2020" name="J Insects Food Feed">
        <title>The yellow mealworm (Tenebrio molitor) genome: a resource for the emerging insects as food and feed industry.</title>
        <authorList>
            <person name="Eriksson T."/>
            <person name="Andere A."/>
            <person name="Kelstrup H."/>
            <person name="Emery V."/>
            <person name="Picard C."/>
        </authorList>
    </citation>
    <scope>NUCLEOTIDE SEQUENCE</scope>
    <source>
        <strain evidence="7">Stoneville</strain>
        <tissue evidence="7">Whole head</tissue>
    </source>
</reference>
<evidence type="ECO:0000256" key="2">
    <source>
        <dbReference type="ARBA" id="ARBA00022723"/>
    </source>
</evidence>
<feature type="domain" description="FYVE-type" evidence="6">
    <location>
        <begin position="694"/>
        <end position="754"/>
    </location>
</feature>
<dbReference type="Pfam" id="PF25569">
    <property type="entry name" value="TPR_ZFYVE26"/>
    <property type="match status" value="1"/>
</dbReference>
<evidence type="ECO:0000256" key="3">
    <source>
        <dbReference type="ARBA" id="ARBA00022771"/>
    </source>
</evidence>
<keyword evidence="1" id="KW-0597">Phosphoprotein</keyword>
<dbReference type="GO" id="GO:0032465">
    <property type="term" value="P:regulation of cytokinesis"/>
    <property type="evidence" value="ECO:0007669"/>
    <property type="project" value="TreeGrafter"/>
</dbReference>
<evidence type="ECO:0000256" key="1">
    <source>
        <dbReference type="ARBA" id="ARBA00022553"/>
    </source>
</evidence>
<dbReference type="InterPro" id="IPR013083">
    <property type="entry name" value="Znf_RING/FYVE/PHD"/>
</dbReference>
<accession>A0A8J6LFX0</accession>
<reference evidence="7" key="2">
    <citation type="submission" date="2021-08" db="EMBL/GenBank/DDBJ databases">
        <authorList>
            <person name="Eriksson T."/>
        </authorList>
    </citation>
    <scope>NUCLEOTIDE SEQUENCE</scope>
    <source>
        <strain evidence="7">Stoneville</strain>
        <tissue evidence="7">Whole head</tissue>
    </source>
</reference>
<dbReference type="GO" id="GO:0005765">
    <property type="term" value="C:lysosomal membrane"/>
    <property type="evidence" value="ECO:0007669"/>
    <property type="project" value="TreeGrafter"/>
</dbReference>
<protein>
    <recommendedName>
        <fullName evidence="6">FYVE-type domain-containing protein</fullName>
    </recommendedName>
</protein>
<dbReference type="InterPro" id="IPR057946">
    <property type="entry name" value="TPR_ZFYVE26"/>
</dbReference>
<dbReference type="PANTHER" id="PTHR46591:SF1">
    <property type="entry name" value="ZINC FINGER FYVE DOMAIN-CONTAINING PROTEIN 26"/>
    <property type="match status" value="1"/>
</dbReference>
<dbReference type="InterPro" id="IPR011011">
    <property type="entry name" value="Znf_FYVE_PHD"/>
</dbReference>
<evidence type="ECO:0000313" key="7">
    <source>
        <dbReference type="EMBL" id="KAH0817793.1"/>
    </source>
</evidence>
<dbReference type="Pfam" id="PF01363">
    <property type="entry name" value="FYVE"/>
    <property type="match status" value="1"/>
</dbReference>
<dbReference type="GO" id="GO:0032266">
    <property type="term" value="F:phosphatidylinositol-3-phosphate binding"/>
    <property type="evidence" value="ECO:0007669"/>
    <property type="project" value="InterPro"/>
</dbReference>
<organism evidence="7 8">
    <name type="scientific">Tenebrio molitor</name>
    <name type="common">Yellow mealworm beetle</name>
    <dbReference type="NCBI Taxonomy" id="7067"/>
    <lineage>
        <taxon>Eukaryota</taxon>
        <taxon>Metazoa</taxon>
        <taxon>Ecdysozoa</taxon>
        <taxon>Arthropoda</taxon>
        <taxon>Hexapoda</taxon>
        <taxon>Insecta</taxon>
        <taxon>Pterygota</taxon>
        <taxon>Neoptera</taxon>
        <taxon>Endopterygota</taxon>
        <taxon>Coleoptera</taxon>
        <taxon>Polyphaga</taxon>
        <taxon>Cucujiformia</taxon>
        <taxon>Tenebrionidae</taxon>
        <taxon>Tenebrio</taxon>
    </lineage>
</organism>
<dbReference type="GO" id="GO:0030496">
    <property type="term" value="C:midbody"/>
    <property type="evidence" value="ECO:0007669"/>
    <property type="project" value="TreeGrafter"/>
</dbReference>
<evidence type="ECO:0000256" key="4">
    <source>
        <dbReference type="ARBA" id="ARBA00022833"/>
    </source>
</evidence>
<dbReference type="GO" id="GO:0000281">
    <property type="term" value="P:mitotic cytokinesis"/>
    <property type="evidence" value="ECO:0007669"/>
    <property type="project" value="InterPro"/>
</dbReference>
<gene>
    <name evidence="7" type="ORF">GEV33_004997</name>
</gene>
<name>A0A8J6LFX0_TENMO</name>
<dbReference type="InterPro" id="IPR000306">
    <property type="entry name" value="Znf_FYVE"/>
</dbReference>
<keyword evidence="4" id="KW-0862">Zinc</keyword>
<dbReference type="SMART" id="SM00064">
    <property type="entry name" value="FYVE"/>
    <property type="match status" value="1"/>
</dbReference>
<dbReference type="Gene3D" id="3.30.40.10">
    <property type="entry name" value="Zinc/RING finger domain, C3HC4 (zinc finger)"/>
    <property type="match status" value="1"/>
</dbReference>
<evidence type="ECO:0000259" key="6">
    <source>
        <dbReference type="PROSITE" id="PS50178"/>
    </source>
</evidence>
<sequence length="1513" mass="173972">MLILAGKKFSLDTNIKSNYLDFYKKITELARVVGPKDNVSLPEILTSPDYPLDVDIYRKKEDFYQNLERLYDDFVGQVRTNEPGTLNKNHLNHKILLKINELCHRYVRETSKNKEPEQYLLKVFNYLKAFSKILYIEQNSSDIISKGKNTSYFEIFNLNRSELTGKLLFEKQLDPTEFEKYFGKLKLDFLYHVVGNCFPTINLHVQENVTIEELYHDNMLYVPSPSIIAYIQKRNWLLAFILNEMYKVEGTKMNISEVRLKTFFNYLKLPRIQNLKVLFDKNDIVAALQNCINAQKVKLHFREQIVETDSGSIHSQTSNNSDGLETGEEILEDTKTTNWKALYDLIESVPENQLKKKSELIILRDEVLLNLVQDGFEPEYYKFVHLIDNRELRIDTIINNFKKWPGEFAVDIIRMEISRFDCMLNTKVEMLQDWLQHIELNEKVLKGVFDLTFWYKSYNFCKSDTESALGKILLANNIDLLLDFIKLYKPSDEILCNINPNYFTKIMDLNIPLTKVKNLLDSLPFEHAIDVCHILLTILRNLEYLQFIADYLNTNVSDDIFLKNVQVSLKMLSVFTPVEQDQLFCLINEPLSILEVLLMNTKLDKLSTIIDSLNVKNTNDSEAVISVETVDELLRKYAEKSLDFRVVTHSSPHLVRTPESTKLLQSLDSLSLQSDRKQFVVPETVPTKEEWVPNDEVVECMCCHQVAFSMFNRRHHCRRCGRVVCYNCSSKRMLVPTYGDILLRVCSDCYSQTSEDGGSSDKSDLPSTRSLIQEYWLLNDDSEHNKIIREEFSYEHAPSTSLCFSILKYHSKSVEYPKFLLEQCEVMLKLLQPSQEPTQEIDYLLVIKMLKSLAIAAKISSNESMLSSAASKADRILSQAELLALLAERGCLSLLQTDSSQNLYVDATVLRRLRDKLLQREQWNLALEVSTKAGLDNTGVFTAWGKSCLKAGCLLLAREKFQRVLDKNSQYETSSISRSDLNRSLDSLSLPSRSRVSSRISIGSTCSESKPLKDPPLLHEIVQILESNTRIVHPKALKKAQSIQISGSLSSLNQMSHYSVQVDTALSIVSRVKNLQQIASGNYSLSRDNETKSCASRPTIDPIFYDECVYYLSKYGTHLSLLEFFLRHGDVHEVLVYILENQLSSEIFIEIYTKCLKEGVVNVLQGEMSKIDSSLEIWKDHLRQICRHLEKHQLLNCLYQLQIYIGDYVRASMTCIRFYQDNVKSFTELANNVGYLHKGEQHLRQILEQEQWIEVRSVGDISNSSRDNFEERILSSSDLVMRIDTRDVNKHIRTVERQIEIVKFLSRCEAQGVNMRELLRNLVSSKECKSEQKFEIPTLFGSTSDKINLAVMAIISKETVEEGFKLATRIIDDFALRPIKVYCLAGKQFAKSERYNGITQLVNCIKSTGVNDSAISDMLDEMLAQTVATLVKANASGTRVEDLIKLIKDKATKISAYIEAKQLKTAYFLAVKYKRTADIRRIQREAELLNMPTIKALCQKVLQSSPQTSMSHS</sequence>
<evidence type="ECO:0000313" key="8">
    <source>
        <dbReference type="Proteomes" id="UP000719412"/>
    </source>
</evidence>
<evidence type="ECO:0000256" key="5">
    <source>
        <dbReference type="PROSITE-ProRule" id="PRU00091"/>
    </source>
</evidence>
<dbReference type="GO" id="GO:0005813">
    <property type="term" value="C:centrosome"/>
    <property type="evidence" value="ECO:0007669"/>
    <property type="project" value="TreeGrafter"/>
</dbReference>
<dbReference type="SUPFAM" id="SSF57903">
    <property type="entry name" value="FYVE/PHD zinc finger"/>
    <property type="match status" value="1"/>
</dbReference>
<dbReference type="PROSITE" id="PS50178">
    <property type="entry name" value="ZF_FYVE"/>
    <property type="match status" value="1"/>
</dbReference>
<dbReference type="GO" id="GO:0008270">
    <property type="term" value="F:zinc ion binding"/>
    <property type="evidence" value="ECO:0007669"/>
    <property type="project" value="UniProtKB-KW"/>
</dbReference>